<gene>
    <name evidence="6" type="ORF">HCAN_1421</name>
</gene>
<dbReference type="eggNOG" id="COG0325">
    <property type="taxonomic scope" value="Bacteria"/>
</dbReference>
<keyword evidence="1 2" id="KW-0663">Pyridoxal phosphate</keyword>
<accession>C5ZYA8</accession>
<dbReference type="Gene3D" id="3.20.20.10">
    <property type="entry name" value="Alanine racemase"/>
    <property type="match status" value="1"/>
</dbReference>
<dbReference type="EMBL" id="CM000776">
    <property type="protein sequence ID" value="EES90126.1"/>
    <property type="molecule type" value="Genomic_DNA"/>
</dbReference>
<dbReference type="InterPro" id="IPR029066">
    <property type="entry name" value="PLP-binding_barrel"/>
</dbReference>
<keyword evidence="7" id="KW-1185">Reference proteome</keyword>
<comment type="function">
    <text evidence="2">Pyridoxal 5'-phosphate (PLP)-binding protein, which is involved in PLP homeostasis.</text>
</comment>
<evidence type="ECO:0000313" key="6">
    <source>
        <dbReference type="EMBL" id="EES90126.1"/>
    </source>
</evidence>
<dbReference type="OrthoDB" id="9804072at2"/>
<dbReference type="NCBIfam" id="TIGR00044">
    <property type="entry name" value="YggS family pyridoxal phosphate-dependent enzyme"/>
    <property type="match status" value="1"/>
</dbReference>
<organism evidence="6 7">
    <name type="scientific">Helicobacter canadensis MIT 98-5491</name>
    <dbReference type="NCBI Taxonomy" id="537970"/>
    <lineage>
        <taxon>Bacteria</taxon>
        <taxon>Pseudomonadati</taxon>
        <taxon>Campylobacterota</taxon>
        <taxon>Epsilonproteobacteria</taxon>
        <taxon>Campylobacterales</taxon>
        <taxon>Helicobacteraceae</taxon>
        <taxon>Helicobacter</taxon>
    </lineage>
</organism>
<dbReference type="GO" id="GO:0030170">
    <property type="term" value="F:pyridoxal phosphate binding"/>
    <property type="evidence" value="ECO:0007669"/>
    <property type="project" value="UniProtKB-UniRule"/>
</dbReference>
<reference evidence="6 7" key="1">
    <citation type="journal article" date="2009" name="J. Bacteriol.">
        <title>Genome sequence of the emerging pathogen Helicobacter canadensis.</title>
        <authorList>
            <person name="Loman N.J."/>
            <person name="Snyder L.A."/>
            <person name="Linton J.D."/>
            <person name="Langdon R."/>
            <person name="Lawson A.J."/>
            <person name="Weinstock G.M."/>
            <person name="Wren B.W."/>
            <person name="Pallen M.J."/>
        </authorList>
    </citation>
    <scope>NUCLEOTIDE SEQUENCE [LARGE SCALE GENOMIC DNA]</scope>
    <source>
        <strain evidence="6 7">MIT 98-5491</strain>
    </source>
</reference>
<evidence type="ECO:0000256" key="3">
    <source>
        <dbReference type="PIRSR" id="PIRSR004848-1"/>
    </source>
</evidence>
<sequence length="223" mass="25340">MQNFKENLINAIEKIEKARIAVDRHRIVRLVAVSKYSTTQEIQALYECGQRAFGENKVQDLTQKANTLESLPLEWHFIGNLQSNKINALLKLKPFMFHSLHSLELAKQLQKRLEQEHIYLKTLLQINSAKESTKSGVMPEEAIEIYYQILEECPNVKLCGLMSIGAHSTDCNLIQKSFETTRALFEKLQNFGANTLSMGMSGDFELAIRCGSNCVRLGSTLFK</sequence>
<dbReference type="InterPro" id="IPR011078">
    <property type="entry name" value="PyrdxlP_homeostasis"/>
</dbReference>
<dbReference type="PANTHER" id="PTHR10146">
    <property type="entry name" value="PROLINE SYNTHETASE CO-TRANSCRIBED BACTERIAL HOMOLOG PROTEIN"/>
    <property type="match status" value="1"/>
</dbReference>
<evidence type="ECO:0000259" key="5">
    <source>
        <dbReference type="Pfam" id="PF01168"/>
    </source>
</evidence>
<dbReference type="InterPro" id="IPR001608">
    <property type="entry name" value="Ala_racemase_N"/>
</dbReference>
<comment type="similarity">
    <text evidence="2 4">Belongs to the pyridoxal phosphate-binding protein YggS/PROSC family.</text>
</comment>
<feature type="modified residue" description="N6-(pyridoxal phosphate)lysine" evidence="2 3">
    <location>
        <position position="35"/>
    </location>
</feature>
<dbReference type="Proteomes" id="UP000007032">
    <property type="component" value="Chromosome"/>
</dbReference>
<comment type="cofactor">
    <cofactor evidence="3">
        <name>pyridoxal 5'-phosphate</name>
        <dbReference type="ChEBI" id="CHEBI:597326"/>
    </cofactor>
</comment>
<dbReference type="Pfam" id="PF01168">
    <property type="entry name" value="Ala_racemase_N"/>
    <property type="match status" value="1"/>
</dbReference>
<dbReference type="SUPFAM" id="SSF51419">
    <property type="entry name" value="PLP-binding barrel"/>
    <property type="match status" value="1"/>
</dbReference>
<evidence type="ECO:0000256" key="1">
    <source>
        <dbReference type="ARBA" id="ARBA00022898"/>
    </source>
</evidence>
<dbReference type="PIRSF" id="PIRSF004848">
    <property type="entry name" value="YBL036c_PLPDEIII"/>
    <property type="match status" value="1"/>
</dbReference>
<dbReference type="STRING" id="537970.HCAN_1421"/>
<dbReference type="AlphaFoldDB" id="C5ZYA8"/>
<protein>
    <recommendedName>
        <fullName evidence="2">Pyridoxal phosphate homeostasis protein</fullName>
        <shortName evidence="2">PLP homeostasis protein</shortName>
    </recommendedName>
</protein>
<dbReference type="RefSeq" id="WP_006656473.1">
    <property type="nucleotide sequence ID" value="NZ_CM000776.2"/>
</dbReference>
<name>C5ZYA8_9HELI</name>
<evidence type="ECO:0000256" key="2">
    <source>
        <dbReference type="HAMAP-Rule" id="MF_02087"/>
    </source>
</evidence>
<evidence type="ECO:0000313" key="7">
    <source>
        <dbReference type="Proteomes" id="UP000007032"/>
    </source>
</evidence>
<evidence type="ECO:0000256" key="4">
    <source>
        <dbReference type="RuleBase" id="RU004514"/>
    </source>
</evidence>
<dbReference type="HAMAP" id="MF_02087">
    <property type="entry name" value="PLP_homeostasis"/>
    <property type="match status" value="1"/>
</dbReference>
<dbReference type="FunFam" id="3.20.20.10:FF:000018">
    <property type="entry name" value="Pyridoxal phosphate homeostasis protein"/>
    <property type="match status" value="1"/>
</dbReference>
<feature type="domain" description="Alanine racemase N-terminal" evidence="5">
    <location>
        <begin position="27"/>
        <end position="222"/>
    </location>
</feature>
<dbReference type="HOGENOM" id="CLU_059988_1_0_7"/>
<proteinExistence type="inferred from homology"/>
<dbReference type="PROSITE" id="PS01211">
    <property type="entry name" value="UPF0001"/>
    <property type="match status" value="1"/>
</dbReference>
<dbReference type="PANTHER" id="PTHR10146:SF14">
    <property type="entry name" value="PYRIDOXAL PHOSPHATE HOMEOSTASIS PROTEIN"/>
    <property type="match status" value="1"/>
</dbReference>
<dbReference type="CDD" id="cd00635">
    <property type="entry name" value="PLPDE_III_YBL036c_like"/>
    <property type="match status" value="1"/>
</dbReference>